<feature type="transmembrane region" description="Helical" evidence="1">
    <location>
        <begin position="48"/>
        <end position="68"/>
    </location>
</feature>
<organism evidence="2 3">
    <name type="scientific">Gimesia aquarii</name>
    <dbReference type="NCBI Taxonomy" id="2527964"/>
    <lineage>
        <taxon>Bacteria</taxon>
        <taxon>Pseudomonadati</taxon>
        <taxon>Planctomycetota</taxon>
        <taxon>Planctomycetia</taxon>
        <taxon>Planctomycetales</taxon>
        <taxon>Planctomycetaceae</taxon>
        <taxon>Gimesia</taxon>
    </lineage>
</organism>
<sequence length="128" mass="13733">MLSSAPSQSKNPIKQCGILAGVLIGLFVLLCLPAYLSIGTKAVEGLTYATILCLIPGIIVLLISGLFFREAAPVAVMAISTLVRLMIVGIGTVLILNLRSDFGLPEFLIWLLICYFASLLVETLLIIR</sequence>
<proteinExistence type="predicted"/>
<reference evidence="2 3" key="1">
    <citation type="submission" date="2019-03" db="EMBL/GenBank/DDBJ databases">
        <title>Deep-cultivation of Planctomycetes and their phenomic and genomic characterization uncovers novel biology.</title>
        <authorList>
            <person name="Wiegand S."/>
            <person name="Jogler M."/>
            <person name="Boedeker C."/>
            <person name="Pinto D."/>
            <person name="Vollmers J."/>
            <person name="Rivas-Marin E."/>
            <person name="Kohn T."/>
            <person name="Peeters S.H."/>
            <person name="Heuer A."/>
            <person name="Rast P."/>
            <person name="Oberbeckmann S."/>
            <person name="Bunk B."/>
            <person name="Jeske O."/>
            <person name="Meyerdierks A."/>
            <person name="Storesund J.E."/>
            <person name="Kallscheuer N."/>
            <person name="Luecker S."/>
            <person name="Lage O.M."/>
            <person name="Pohl T."/>
            <person name="Merkel B.J."/>
            <person name="Hornburger P."/>
            <person name="Mueller R.-W."/>
            <person name="Bruemmer F."/>
            <person name="Labrenz M."/>
            <person name="Spormann A.M."/>
            <person name="Op den Camp H."/>
            <person name="Overmann J."/>
            <person name="Amann R."/>
            <person name="Jetten M.S.M."/>
            <person name="Mascher T."/>
            <person name="Medema M.H."/>
            <person name="Devos D.P."/>
            <person name="Kaster A.-K."/>
            <person name="Ovreas L."/>
            <person name="Rohde M."/>
            <person name="Galperin M.Y."/>
            <person name="Jogler C."/>
        </authorList>
    </citation>
    <scope>NUCLEOTIDE SEQUENCE [LARGE SCALE GENOMIC DNA]</scope>
    <source>
        <strain evidence="2 3">V202</strain>
    </source>
</reference>
<keyword evidence="1" id="KW-0472">Membrane</keyword>
<dbReference type="EMBL" id="CP037422">
    <property type="protein sequence ID" value="QDU11028.1"/>
    <property type="molecule type" value="Genomic_DNA"/>
</dbReference>
<keyword evidence="1" id="KW-0812">Transmembrane</keyword>
<dbReference type="RefSeq" id="WP_145178879.1">
    <property type="nucleotide sequence ID" value="NZ_CP037422.1"/>
</dbReference>
<evidence type="ECO:0000256" key="1">
    <source>
        <dbReference type="SAM" id="Phobius"/>
    </source>
</evidence>
<accession>A0A517X0I6</accession>
<dbReference type="AlphaFoldDB" id="A0A517X0I6"/>
<gene>
    <name evidence="2" type="ORF">V202x_44440</name>
</gene>
<evidence type="ECO:0000313" key="3">
    <source>
        <dbReference type="Proteomes" id="UP000318384"/>
    </source>
</evidence>
<feature type="transmembrane region" description="Helical" evidence="1">
    <location>
        <begin position="107"/>
        <end position="127"/>
    </location>
</feature>
<protein>
    <submittedName>
        <fullName evidence="2">Uncharacterized protein</fullName>
    </submittedName>
</protein>
<feature type="transmembrane region" description="Helical" evidence="1">
    <location>
        <begin position="75"/>
        <end position="95"/>
    </location>
</feature>
<keyword evidence="1" id="KW-1133">Transmembrane helix</keyword>
<evidence type="ECO:0000313" key="2">
    <source>
        <dbReference type="EMBL" id="QDU11028.1"/>
    </source>
</evidence>
<name>A0A517X0I6_9PLAN</name>
<dbReference type="OrthoDB" id="289803at2"/>
<feature type="transmembrane region" description="Helical" evidence="1">
    <location>
        <begin position="16"/>
        <end position="36"/>
    </location>
</feature>
<dbReference type="Proteomes" id="UP000318384">
    <property type="component" value="Chromosome"/>
</dbReference>
<keyword evidence="3" id="KW-1185">Reference proteome</keyword>